<proteinExistence type="inferred from homology"/>
<evidence type="ECO:0000259" key="2">
    <source>
        <dbReference type="SMART" id="SM00382"/>
    </source>
</evidence>
<comment type="similarity">
    <text evidence="1">Belongs to the AAA ATPase family.</text>
</comment>
<dbReference type="GO" id="GO:0015630">
    <property type="term" value="C:microtubule cytoskeleton"/>
    <property type="evidence" value="ECO:0007669"/>
    <property type="project" value="TreeGrafter"/>
</dbReference>
<accession>A0A2G2XHX1</accession>
<dbReference type="GO" id="GO:0016887">
    <property type="term" value="F:ATP hydrolysis activity"/>
    <property type="evidence" value="ECO:0007669"/>
    <property type="project" value="InterPro"/>
</dbReference>
<keyword evidence="1" id="KW-0547">Nucleotide-binding</keyword>
<reference evidence="3 4" key="1">
    <citation type="journal article" date="2017" name="Genome Biol.">
        <title>New reference genome sequences of hot pepper reveal the massive evolution of plant disease-resistance genes by retroduplication.</title>
        <authorList>
            <person name="Kim S."/>
            <person name="Park J."/>
            <person name="Yeom S.I."/>
            <person name="Kim Y.M."/>
            <person name="Seo E."/>
            <person name="Kim K.T."/>
            <person name="Kim M.S."/>
            <person name="Lee J.M."/>
            <person name="Cheong K."/>
            <person name="Shin H.S."/>
            <person name="Kim S.B."/>
            <person name="Han K."/>
            <person name="Lee J."/>
            <person name="Park M."/>
            <person name="Lee H.A."/>
            <person name="Lee H.Y."/>
            <person name="Lee Y."/>
            <person name="Oh S."/>
            <person name="Lee J.H."/>
            <person name="Choi E."/>
            <person name="Choi E."/>
            <person name="Lee S.E."/>
            <person name="Jeon J."/>
            <person name="Kim H."/>
            <person name="Choi G."/>
            <person name="Song H."/>
            <person name="Lee J."/>
            <person name="Lee S.C."/>
            <person name="Kwon J.K."/>
            <person name="Lee H.Y."/>
            <person name="Koo N."/>
            <person name="Hong Y."/>
            <person name="Kim R.W."/>
            <person name="Kang W.H."/>
            <person name="Huh J.H."/>
            <person name="Kang B.C."/>
            <person name="Yang T.J."/>
            <person name="Lee Y.H."/>
            <person name="Bennetzen J.L."/>
            <person name="Choi D."/>
        </authorList>
    </citation>
    <scope>NUCLEOTIDE SEQUENCE [LARGE SCALE GENOMIC DNA]</scope>
    <source>
        <strain evidence="4">cv. PBC81</strain>
    </source>
</reference>
<dbReference type="STRING" id="33114.A0A2G2XHX1"/>
<name>A0A2G2XHX1_CAPBA</name>
<sequence>MFGPPVTGKTLLAKAVATECGTTFLNVSCSLLCSKWYGENERLGRCLFDLARACAPSTIFIDEIDSLCSARGASREHEVSRIVKFELLAQIDGINKSTNNTAGKPVTVLAATNFPWGLDEALWRQLEKRIYIPLPDFKSRKELIKMNLKSTALLLLLDIEQKILLPDLDIEQLAWSTEGYSGDDLTNICRDASLNGMRCMIAGKNPDEIQNMSEAEILEIPVFLEALNKIQPTVSVGDRKISEMVFGIWINIENQVFTSSEEWPWLSGKLAYRGMPGSGVRNAPPTKLE</sequence>
<dbReference type="Gene3D" id="1.10.8.60">
    <property type="match status" value="1"/>
</dbReference>
<comment type="caution">
    <text evidence="3">The sequence shown here is derived from an EMBL/GenBank/DDBJ whole genome shotgun (WGS) entry which is preliminary data.</text>
</comment>
<dbReference type="Pfam" id="PF00004">
    <property type="entry name" value="AAA"/>
    <property type="match status" value="1"/>
</dbReference>
<dbReference type="GO" id="GO:0005524">
    <property type="term" value="F:ATP binding"/>
    <property type="evidence" value="ECO:0007669"/>
    <property type="project" value="UniProtKB-KW"/>
</dbReference>
<reference evidence="4" key="2">
    <citation type="journal article" date="2017" name="J. Anim. Genet.">
        <title>Multiple reference genome sequences of hot pepper reveal the massive evolution of plant disease resistance genes by retroduplication.</title>
        <authorList>
            <person name="Kim S."/>
            <person name="Park J."/>
            <person name="Yeom S.-I."/>
            <person name="Kim Y.-M."/>
            <person name="Seo E."/>
            <person name="Kim K.-T."/>
            <person name="Kim M.-S."/>
            <person name="Lee J.M."/>
            <person name="Cheong K."/>
            <person name="Shin H.-S."/>
            <person name="Kim S.-B."/>
            <person name="Han K."/>
            <person name="Lee J."/>
            <person name="Park M."/>
            <person name="Lee H.-A."/>
            <person name="Lee H.-Y."/>
            <person name="Lee Y."/>
            <person name="Oh S."/>
            <person name="Lee J.H."/>
            <person name="Choi E."/>
            <person name="Choi E."/>
            <person name="Lee S.E."/>
            <person name="Jeon J."/>
            <person name="Kim H."/>
            <person name="Choi G."/>
            <person name="Song H."/>
            <person name="Lee J."/>
            <person name="Lee S.-C."/>
            <person name="Kwon J.-K."/>
            <person name="Lee H.-Y."/>
            <person name="Koo N."/>
            <person name="Hong Y."/>
            <person name="Kim R.W."/>
            <person name="Kang W.-H."/>
            <person name="Huh J.H."/>
            <person name="Kang B.-C."/>
            <person name="Yang T.-J."/>
            <person name="Lee Y.-H."/>
            <person name="Bennetzen J.L."/>
            <person name="Choi D."/>
        </authorList>
    </citation>
    <scope>NUCLEOTIDE SEQUENCE [LARGE SCALE GENOMIC DNA]</scope>
    <source>
        <strain evidence="4">cv. PBC81</strain>
    </source>
</reference>
<dbReference type="InterPro" id="IPR041569">
    <property type="entry name" value="AAA_lid_3"/>
</dbReference>
<dbReference type="Gene3D" id="3.40.50.300">
    <property type="entry name" value="P-loop containing nucleotide triphosphate hydrolases"/>
    <property type="match status" value="1"/>
</dbReference>
<keyword evidence="4" id="KW-1185">Reference proteome</keyword>
<dbReference type="Proteomes" id="UP000224567">
    <property type="component" value="Unassembled WGS sequence"/>
</dbReference>
<dbReference type="OrthoDB" id="191529at2759"/>
<keyword evidence="1" id="KW-0067">ATP-binding</keyword>
<organism evidence="3 4">
    <name type="scientific">Capsicum baccatum</name>
    <name type="common">Peruvian pepper</name>
    <dbReference type="NCBI Taxonomy" id="33114"/>
    <lineage>
        <taxon>Eukaryota</taxon>
        <taxon>Viridiplantae</taxon>
        <taxon>Streptophyta</taxon>
        <taxon>Embryophyta</taxon>
        <taxon>Tracheophyta</taxon>
        <taxon>Spermatophyta</taxon>
        <taxon>Magnoliopsida</taxon>
        <taxon>eudicotyledons</taxon>
        <taxon>Gunneridae</taxon>
        <taxon>Pentapetalae</taxon>
        <taxon>asterids</taxon>
        <taxon>lamiids</taxon>
        <taxon>Solanales</taxon>
        <taxon>Solanaceae</taxon>
        <taxon>Solanoideae</taxon>
        <taxon>Capsiceae</taxon>
        <taxon>Capsicum</taxon>
    </lineage>
</organism>
<dbReference type="AlphaFoldDB" id="A0A2G2XHX1"/>
<dbReference type="InterPro" id="IPR003593">
    <property type="entry name" value="AAA+_ATPase"/>
</dbReference>
<dbReference type="SUPFAM" id="SSF52540">
    <property type="entry name" value="P-loop containing nucleoside triphosphate hydrolases"/>
    <property type="match status" value="1"/>
</dbReference>
<evidence type="ECO:0000256" key="1">
    <source>
        <dbReference type="RuleBase" id="RU003651"/>
    </source>
</evidence>
<dbReference type="InterPro" id="IPR027417">
    <property type="entry name" value="P-loop_NTPase"/>
</dbReference>
<evidence type="ECO:0000313" key="4">
    <source>
        <dbReference type="Proteomes" id="UP000224567"/>
    </source>
</evidence>
<dbReference type="PANTHER" id="PTHR23074">
    <property type="entry name" value="AAA DOMAIN-CONTAINING"/>
    <property type="match status" value="1"/>
</dbReference>
<protein>
    <submittedName>
        <fullName evidence="3">Katanin p60 ATPase-containing subunit A1</fullName>
    </submittedName>
</protein>
<dbReference type="PROSITE" id="PS00674">
    <property type="entry name" value="AAA"/>
    <property type="match status" value="1"/>
</dbReference>
<gene>
    <name evidence="3" type="ORF">CQW23_05578</name>
</gene>
<dbReference type="GO" id="GO:0051013">
    <property type="term" value="P:microtubule severing"/>
    <property type="evidence" value="ECO:0007669"/>
    <property type="project" value="TreeGrafter"/>
</dbReference>
<dbReference type="InterPro" id="IPR050304">
    <property type="entry name" value="MT-severing_AAA_ATPase"/>
</dbReference>
<dbReference type="InterPro" id="IPR003959">
    <property type="entry name" value="ATPase_AAA_core"/>
</dbReference>
<evidence type="ECO:0000313" key="3">
    <source>
        <dbReference type="EMBL" id="PHT57092.1"/>
    </source>
</evidence>
<dbReference type="SMART" id="SM00382">
    <property type="entry name" value="AAA"/>
    <property type="match status" value="1"/>
</dbReference>
<dbReference type="InterPro" id="IPR003960">
    <property type="entry name" value="ATPase_AAA_CS"/>
</dbReference>
<dbReference type="EMBL" id="MLFT02000002">
    <property type="protein sequence ID" value="PHT57092.1"/>
    <property type="molecule type" value="Genomic_DNA"/>
</dbReference>
<feature type="domain" description="AAA+ ATPase" evidence="2">
    <location>
        <begin position="2"/>
        <end position="136"/>
    </location>
</feature>
<dbReference type="PANTHER" id="PTHR23074:SF150">
    <property type="entry name" value="KATANIN P60 ATPASE-CONTAINING SUBUNIT A1-LIKE"/>
    <property type="match status" value="1"/>
</dbReference>
<dbReference type="Pfam" id="PF17862">
    <property type="entry name" value="AAA_lid_3"/>
    <property type="match status" value="1"/>
</dbReference>